<proteinExistence type="predicted"/>
<evidence type="ECO:0008006" key="3">
    <source>
        <dbReference type="Google" id="ProtNLM"/>
    </source>
</evidence>
<sequence length="209" mass="23484">MSKYQQVFFDFDGTICDTYPGKSLALIHTLKARGFENIHEKTIKSLVKTSLKKGLEKQFNIKDKKELNLFLADFNEAYEKEFMFYATLYDGIFDLLKKLSASVKLHIVSAKPKKMVTALLAHHKISSYFKTVNCVEKKNGCRSKTAIIAGLKKSDHCVMIGDQSADVRAAKNNHIASIAVTYGYGRKSELLNSCPDMIIAHPTEIIAKL</sequence>
<dbReference type="InterPro" id="IPR006439">
    <property type="entry name" value="HAD-SF_hydro_IA"/>
</dbReference>
<dbReference type="GO" id="GO:0005829">
    <property type="term" value="C:cytosol"/>
    <property type="evidence" value="ECO:0007669"/>
    <property type="project" value="TreeGrafter"/>
</dbReference>
<dbReference type="InterPro" id="IPR023198">
    <property type="entry name" value="PGP-like_dom2"/>
</dbReference>
<dbReference type="InterPro" id="IPR023214">
    <property type="entry name" value="HAD_sf"/>
</dbReference>
<reference evidence="1 2" key="1">
    <citation type="submission" date="2018-06" db="EMBL/GenBank/DDBJ databases">
        <title>The draft genome sequence of Crocinitomix sp. SM1701.</title>
        <authorList>
            <person name="Zhang X."/>
        </authorList>
    </citation>
    <scope>NUCLEOTIDE SEQUENCE [LARGE SCALE GENOMIC DNA]</scope>
    <source>
        <strain evidence="1 2">SM1701</strain>
    </source>
</reference>
<dbReference type="SUPFAM" id="SSF56784">
    <property type="entry name" value="HAD-like"/>
    <property type="match status" value="1"/>
</dbReference>
<dbReference type="OrthoDB" id="9807630at2"/>
<dbReference type="Gene3D" id="3.40.50.1000">
    <property type="entry name" value="HAD superfamily/HAD-like"/>
    <property type="match status" value="1"/>
</dbReference>
<gene>
    <name evidence="1" type="ORF">DNU06_07765</name>
</gene>
<dbReference type="PANTHER" id="PTHR43434">
    <property type="entry name" value="PHOSPHOGLYCOLATE PHOSPHATASE"/>
    <property type="match status" value="1"/>
</dbReference>
<organism evidence="1 2">
    <name type="scientific">Putridiphycobacter roseus</name>
    <dbReference type="NCBI Taxonomy" id="2219161"/>
    <lineage>
        <taxon>Bacteria</taxon>
        <taxon>Pseudomonadati</taxon>
        <taxon>Bacteroidota</taxon>
        <taxon>Flavobacteriia</taxon>
        <taxon>Flavobacteriales</taxon>
        <taxon>Crocinitomicaceae</taxon>
        <taxon>Putridiphycobacter</taxon>
    </lineage>
</organism>
<dbReference type="InterPro" id="IPR036412">
    <property type="entry name" value="HAD-like_sf"/>
</dbReference>
<dbReference type="Proteomes" id="UP000249248">
    <property type="component" value="Unassembled WGS sequence"/>
</dbReference>
<dbReference type="GO" id="GO:0004713">
    <property type="term" value="F:protein tyrosine kinase activity"/>
    <property type="evidence" value="ECO:0007669"/>
    <property type="project" value="TreeGrafter"/>
</dbReference>
<dbReference type="InterPro" id="IPR041492">
    <property type="entry name" value="HAD_2"/>
</dbReference>
<evidence type="ECO:0000313" key="2">
    <source>
        <dbReference type="Proteomes" id="UP000249248"/>
    </source>
</evidence>
<dbReference type="SFLD" id="SFLDG01129">
    <property type="entry name" value="C1.5:_HAD__Beta-PGM__Phosphata"/>
    <property type="match status" value="1"/>
</dbReference>
<name>A0A2W1N0H7_9FLAO</name>
<accession>A0A2W1N0H7</accession>
<dbReference type="RefSeq" id="WP_111062677.1">
    <property type="nucleotide sequence ID" value="NZ_JBHUCU010000027.1"/>
</dbReference>
<dbReference type="PANTHER" id="PTHR43434:SF20">
    <property type="entry name" value="5'-NUCLEOTIDASE"/>
    <property type="match status" value="1"/>
</dbReference>
<dbReference type="AlphaFoldDB" id="A0A2W1N0H7"/>
<dbReference type="Pfam" id="PF13419">
    <property type="entry name" value="HAD_2"/>
    <property type="match status" value="1"/>
</dbReference>
<keyword evidence="2" id="KW-1185">Reference proteome</keyword>
<comment type="caution">
    <text evidence="1">The sequence shown here is derived from an EMBL/GenBank/DDBJ whole genome shotgun (WGS) entry which is preliminary data.</text>
</comment>
<dbReference type="EMBL" id="QKSB01000003">
    <property type="protein sequence ID" value="PZE17717.1"/>
    <property type="molecule type" value="Genomic_DNA"/>
</dbReference>
<dbReference type="NCBIfam" id="TIGR01549">
    <property type="entry name" value="HAD-SF-IA-v1"/>
    <property type="match status" value="1"/>
</dbReference>
<protein>
    <recommendedName>
        <fullName evidence="3">HAD family hydrolase</fullName>
    </recommendedName>
</protein>
<dbReference type="InterPro" id="IPR050155">
    <property type="entry name" value="HAD-like_hydrolase_sf"/>
</dbReference>
<evidence type="ECO:0000313" key="1">
    <source>
        <dbReference type="EMBL" id="PZE17717.1"/>
    </source>
</evidence>
<dbReference type="Gene3D" id="1.10.150.240">
    <property type="entry name" value="Putative phosphatase, domain 2"/>
    <property type="match status" value="1"/>
</dbReference>
<dbReference type="SFLD" id="SFLDS00003">
    <property type="entry name" value="Haloacid_Dehalogenase"/>
    <property type="match status" value="1"/>
</dbReference>